<dbReference type="Proteomes" id="UP000295083">
    <property type="component" value="Unassembled WGS sequence"/>
</dbReference>
<dbReference type="GO" id="GO:0001181">
    <property type="term" value="F:RNA polymerase I general transcription initiation factor activity"/>
    <property type="evidence" value="ECO:0007669"/>
    <property type="project" value="InterPro"/>
</dbReference>
<dbReference type="AlphaFoldDB" id="A0A4R8Q3B4"/>
<dbReference type="GO" id="GO:0001164">
    <property type="term" value="F:RNA polymerase I core promoter sequence-specific DNA binding"/>
    <property type="evidence" value="ECO:0007669"/>
    <property type="project" value="InterPro"/>
</dbReference>
<gene>
    <name evidence="2" type="ORF">C8035_v001525</name>
</gene>
<feature type="region of interest" description="Disordered" evidence="1">
    <location>
        <begin position="75"/>
        <end position="110"/>
    </location>
</feature>
<feature type="compositionally biased region" description="Polar residues" evidence="1">
    <location>
        <begin position="20"/>
        <end position="31"/>
    </location>
</feature>
<name>A0A4R8Q3B4_9PEZI</name>
<dbReference type="InterPro" id="IPR007224">
    <property type="entry name" value="TIF_Rrn11"/>
</dbReference>
<protein>
    <submittedName>
        <fullName evidence="2">Uncharacterized protein</fullName>
    </submittedName>
</protein>
<accession>A0A4R8Q3B4</accession>
<evidence type="ECO:0000313" key="3">
    <source>
        <dbReference type="Proteomes" id="UP000295083"/>
    </source>
</evidence>
<feature type="compositionally biased region" description="Low complexity" evidence="1">
    <location>
        <begin position="38"/>
        <end position="49"/>
    </location>
</feature>
<organism evidence="2 3">
    <name type="scientific">Colletotrichum spinosum</name>
    <dbReference type="NCBI Taxonomy" id="1347390"/>
    <lineage>
        <taxon>Eukaryota</taxon>
        <taxon>Fungi</taxon>
        <taxon>Dikarya</taxon>
        <taxon>Ascomycota</taxon>
        <taxon>Pezizomycotina</taxon>
        <taxon>Sordariomycetes</taxon>
        <taxon>Hypocreomycetidae</taxon>
        <taxon>Glomerellales</taxon>
        <taxon>Glomerellaceae</taxon>
        <taxon>Colletotrichum</taxon>
        <taxon>Colletotrichum orbiculare species complex</taxon>
    </lineage>
</organism>
<dbReference type="GO" id="GO:0017025">
    <property type="term" value="F:TBP-class protein binding"/>
    <property type="evidence" value="ECO:0007669"/>
    <property type="project" value="TreeGrafter"/>
</dbReference>
<dbReference type="GO" id="GO:0042790">
    <property type="term" value="P:nucleolar large rRNA transcription by RNA polymerase I"/>
    <property type="evidence" value="ECO:0007669"/>
    <property type="project" value="TreeGrafter"/>
</dbReference>
<dbReference type="EMBL" id="QAPG01001159">
    <property type="protein sequence ID" value="TDZ28183.1"/>
    <property type="molecule type" value="Genomic_DNA"/>
</dbReference>
<feature type="region of interest" description="Disordered" evidence="1">
    <location>
        <begin position="1"/>
        <end position="55"/>
    </location>
</feature>
<reference evidence="2 3" key="1">
    <citation type="submission" date="2018-11" db="EMBL/GenBank/DDBJ databases">
        <title>Genome sequence and assembly of Colletotrichum spinosum.</title>
        <authorList>
            <person name="Gan P."/>
            <person name="Shirasu K."/>
        </authorList>
    </citation>
    <scope>NUCLEOTIDE SEQUENCE [LARGE SCALE GENOMIC DNA]</scope>
    <source>
        <strain evidence="2 3">CBS 515.97</strain>
    </source>
</reference>
<evidence type="ECO:0000256" key="1">
    <source>
        <dbReference type="SAM" id="MobiDB-lite"/>
    </source>
</evidence>
<sequence length="417" mass="47473">MLSSDGQVTYPRHMPRDSINPLSHSPSTLRQLSLAGLSEQDQPPSESQQKFPHSPWVVPSALSISRGAVVASDLAKPLESESDDEHDLDGQSQHQRRKKDTSERRERYASERAPLRSLVRAIYVFLDKGDVQSANRAFGILVRSHVHGKPVDIRRNNYWALGAEILMSEGGTSIGGDHHNQVSEPYPARNAAKVREYFQDLIQRFPYNFKYRNAVSAFEFWPTLLSYEIYQIHQSHAACLRRLELDAEDWEDEIWQDDSLHSVDETMADAIHPRAARAGVPLWQTGSRGRRLCHERDQIRLQTLDSLRHIANRMDDLLEDRPYSTNPELLRLRGMVSLYMGDLLIPAESSNEGHVVDTNSRRAIERHDARSRFQRMLEHGGRPDAFIHEILASSEDDDGPSLPIFSSLAIRGYRIGC</sequence>
<comment type="caution">
    <text evidence="2">The sequence shown here is derived from an EMBL/GenBank/DDBJ whole genome shotgun (WGS) entry which is preliminary data.</text>
</comment>
<evidence type="ECO:0000313" key="2">
    <source>
        <dbReference type="EMBL" id="TDZ28183.1"/>
    </source>
</evidence>
<feature type="compositionally biased region" description="Basic and acidic residues" evidence="1">
    <location>
        <begin position="100"/>
        <end position="110"/>
    </location>
</feature>
<dbReference type="PANTHER" id="PTHR28244">
    <property type="entry name" value="RNA POLYMERASE I-SPECIFIC TRANSCRIPTION INITIATION FACTOR RRN11"/>
    <property type="match status" value="1"/>
</dbReference>
<dbReference type="Pfam" id="PF04090">
    <property type="entry name" value="Rrn11"/>
    <property type="match status" value="1"/>
</dbReference>
<proteinExistence type="predicted"/>
<dbReference type="PANTHER" id="PTHR28244:SF1">
    <property type="entry name" value="RNA POLYMERASE I-SPECIFIC TRANSCRIPTION INITIATION FACTOR RRN11"/>
    <property type="match status" value="1"/>
</dbReference>
<dbReference type="GO" id="GO:0070860">
    <property type="term" value="C:RNA polymerase I core factor complex"/>
    <property type="evidence" value="ECO:0007669"/>
    <property type="project" value="TreeGrafter"/>
</dbReference>
<keyword evidence="3" id="KW-1185">Reference proteome</keyword>
<dbReference type="InterPro" id="IPR053029">
    <property type="entry name" value="RNA_pol_I-specific_init_factor"/>
</dbReference>